<sequence length="92" mass="9988">MLTIVNSAPAIGLGPFMFRTEGFHYAAIEVAARRMGVPAGHPAIRILFDTWAVVMGVACRGLGAADGPPVEPDVLCRRIESVYDVFTRLWKS</sequence>
<evidence type="ECO:0000313" key="2">
    <source>
        <dbReference type="Proteomes" id="UP000466445"/>
    </source>
</evidence>
<name>A0A7I7SMQ7_9MYCO</name>
<proteinExistence type="predicted"/>
<dbReference type="Proteomes" id="UP000466445">
    <property type="component" value="Chromosome"/>
</dbReference>
<accession>A0A7I7SMQ7</accession>
<dbReference type="EMBL" id="AP022595">
    <property type="protein sequence ID" value="BBY57721.1"/>
    <property type="molecule type" value="Genomic_DNA"/>
</dbReference>
<protein>
    <submittedName>
        <fullName evidence="1">Uncharacterized protein</fullName>
    </submittedName>
</protein>
<reference evidence="1 2" key="1">
    <citation type="journal article" date="2019" name="Emerg. Microbes Infect.">
        <title>Comprehensive subspecies identification of 175 nontuberculous mycobacteria species based on 7547 genomic profiles.</title>
        <authorList>
            <person name="Matsumoto Y."/>
            <person name="Kinjo T."/>
            <person name="Motooka D."/>
            <person name="Nabeya D."/>
            <person name="Jung N."/>
            <person name="Uechi K."/>
            <person name="Horii T."/>
            <person name="Iida T."/>
            <person name="Fujita J."/>
            <person name="Nakamura S."/>
        </authorList>
    </citation>
    <scope>NUCLEOTIDE SEQUENCE [LARGE SCALE GENOMIC DNA]</scope>
    <source>
        <strain evidence="1 2">JCM 30395</strain>
    </source>
</reference>
<dbReference type="AlphaFoldDB" id="A0A7I7SMQ7"/>
<organism evidence="1 2">
    <name type="scientific">Mycolicibacterium sarraceniae</name>
    <dbReference type="NCBI Taxonomy" id="1534348"/>
    <lineage>
        <taxon>Bacteria</taxon>
        <taxon>Bacillati</taxon>
        <taxon>Actinomycetota</taxon>
        <taxon>Actinomycetes</taxon>
        <taxon>Mycobacteriales</taxon>
        <taxon>Mycobacteriaceae</taxon>
        <taxon>Mycolicibacterium</taxon>
    </lineage>
</organism>
<dbReference type="KEGG" id="msar:MSAR_08570"/>
<evidence type="ECO:0000313" key="1">
    <source>
        <dbReference type="EMBL" id="BBY57721.1"/>
    </source>
</evidence>
<keyword evidence="2" id="KW-1185">Reference proteome</keyword>
<gene>
    <name evidence="1" type="ORF">MSAR_08570</name>
</gene>